<comment type="caution">
    <text evidence="2">The sequence shown here is derived from an EMBL/GenBank/DDBJ whole genome shotgun (WGS) entry which is preliminary data.</text>
</comment>
<organism evidence="2 3">
    <name type="scientific">Periplaneta americana</name>
    <name type="common">American cockroach</name>
    <name type="synonym">Blatta americana</name>
    <dbReference type="NCBI Taxonomy" id="6978"/>
    <lineage>
        <taxon>Eukaryota</taxon>
        <taxon>Metazoa</taxon>
        <taxon>Ecdysozoa</taxon>
        <taxon>Arthropoda</taxon>
        <taxon>Hexapoda</taxon>
        <taxon>Insecta</taxon>
        <taxon>Pterygota</taxon>
        <taxon>Neoptera</taxon>
        <taxon>Polyneoptera</taxon>
        <taxon>Dictyoptera</taxon>
        <taxon>Blattodea</taxon>
        <taxon>Blattoidea</taxon>
        <taxon>Blattidae</taxon>
        <taxon>Blattinae</taxon>
        <taxon>Periplaneta</taxon>
    </lineage>
</organism>
<evidence type="ECO:0000256" key="1">
    <source>
        <dbReference type="SAM" id="MobiDB-lite"/>
    </source>
</evidence>
<feature type="region of interest" description="Disordered" evidence="1">
    <location>
        <begin position="20"/>
        <end position="94"/>
    </location>
</feature>
<name>A0ABQ8TYX3_PERAM</name>
<protein>
    <submittedName>
        <fullName evidence="2">Uncharacterized protein</fullName>
    </submittedName>
</protein>
<keyword evidence="3" id="KW-1185">Reference proteome</keyword>
<sequence length="94" mass="10729">MAGLCEGSNETSGSLKAICKKRKKGMKIRKSKNKGKGKEKATNKQSDVTERKKRKLEKKELWGGEKGREIQRGGQETDTQRGEKEEIYNKCKER</sequence>
<feature type="compositionally biased region" description="Basic and acidic residues" evidence="1">
    <location>
        <begin position="57"/>
        <end position="71"/>
    </location>
</feature>
<feature type="compositionally biased region" description="Basic and acidic residues" evidence="1">
    <location>
        <begin position="78"/>
        <end position="94"/>
    </location>
</feature>
<reference evidence="2 3" key="1">
    <citation type="journal article" date="2022" name="Allergy">
        <title>Genome assembly and annotation of Periplaneta americana reveal a comprehensive cockroach allergen profile.</title>
        <authorList>
            <person name="Wang L."/>
            <person name="Xiong Q."/>
            <person name="Saelim N."/>
            <person name="Wang L."/>
            <person name="Nong W."/>
            <person name="Wan A.T."/>
            <person name="Shi M."/>
            <person name="Liu X."/>
            <person name="Cao Q."/>
            <person name="Hui J.H.L."/>
            <person name="Sookrung N."/>
            <person name="Leung T.F."/>
            <person name="Tungtrongchitr A."/>
            <person name="Tsui S.K.W."/>
        </authorList>
    </citation>
    <scope>NUCLEOTIDE SEQUENCE [LARGE SCALE GENOMIC DNA]</scope>
    <source>
        <strain evidence="2">PWHHKU_190912</strain>
    </source>
</reference>
<dbReference type="EMBL" id="JAJSOF020000001">
    <property type="protein sequence ID" value="KAJ4451885.1"/>
    <property type="molecule type" value="Genomic_DNA"/>
</dbReference>
<evidence type="ECO:0000313" key="2">
    <source>
        <dbReference type="EMBL" id="KAJ4451885.1"/>
    </source>
</evidence>
<dbReference type="Proteomes" id="UP001148838">
    <property type="component" value="Unassembled WGS sequence"/>
</dbReference>
<accession>A0ABQ8TYX3</accession>
<feature type="compositionally biased region" description="Basic and acidic residues" evidence="1">
    <location>
        <begin position="36"/>
        <end position="50"/>
    </location>
</feature>
<proteinExistence type="predicted"/>
<feature type="compositionally biased region" description="Basic residues" evidence="1">
    <location>
        <begin position="20"/>
        <end position="35"/>
    </location>
</feature>
<gene>
    <name evidence="2" type="ORF">ANN_03363</name>
</gene>
<evidence type="ECO:0000313" key="3">
    <source>
        <dbReference type="Proteomes" id="UP001148838"/>
    </source>
</evidence>